<reference evidence="2 3" key="1">
    <citation type="submission" date="2017-09" db="EMBL/GenBank/DDBJ databases">
        <authorList>
            <person name="Ehlers B."/>
            <person name="Leendertz F.H."/>
        </authorList>
    </citation>
    <scope>NUCLEOTIDE SEQUENCE [LARGE SCALE GENOMIC DNA]</scope>
    <source>
        <strain evidence="2 3">DSM 45537</strain>
    </source>
</reference>
<dbReference type="InterPro" id="IPR002750">
    <property type="entry name" value="CobE/GbiG_C"/>
</dbReference>
<dbReference type="GO" id="GO:0016787">
    <property type="term" value="F:hydrolase activity"/>
    <property type="evidence" value="ECO:0007669"/>
    <property type="project" value="UniProtKB-KW"/>
</dbReference>
<evidence type="ECO:0000259" key="1">
    <source>
        <dbReference type="Pfam" id="PF01890"/>
    </source>
</evidence>
<dbReference type="EMBL" id="OBEG01000006">
    <property type="protein sequence ID" value="SNY88665.1"/>
    <property type="molecule type" value="Genomic_DNA"/>
</dbReference>
<dbReference type="OrthoDB" id="5198016at2"/>
<dbReference type="AlphaFoldDB" id="A0A285LUW1"/>
<dbReference type="Gene3D" id="3.30.420.180">
    <property type="entry name" value="CobE/GbiG C-terminal domain"/>
    <property type="match status" value="1"/>
</dbReference>
<proteinExistence type="predicted"/>
<dbReference type="SUPFAM" id="SSF159664">
    <property type="entry name" value="CobE/GbiG C-terminal domain-like"/>
    <property type="match status" value="1"/>
</dbReference>
<gene>
    <name evidence="2" type="ORF">SAMN04244553_5647</name>
</gene>
<accession>A0A285LUW1</accession>
<dbReference type="PANTHER" id="PTHR37477">
    <property type="entry name" value="COBALT-PRECORRIN-5A HYDROLASE"/>
    <property type="match status" value="1"/>
</dbReference>
<organism evidence="2 3">
    <name type="scientific">Nocardia amikacinitolerans</name>
    <dbReference type="NCBI Taxonomy" id="756689"/>
    <lineage>
        <taxon>Bacteria</taxon>
        <taxon>Bacillati</taxon>
        <taxon>Actinomycetota</taxon>
        <taxon>Actinomycetes</taxon>
        <taxon>Mycobacteriales</taxon>
        <taxon>Nocardiaceae</taxon>
        <taxon>Nocardia</taxon>
    </lineage>
</organism>
<evidence type="ECO:0000313" key="3">
    <source>
        <dbReference type="Proteomes" id="UP000219565"/>
    </source>
</evidence>
<sequence>MCPAELRPPVAVGIGMQPGAAAAAILDAVRHVLGDESLACLATIDRRADEPGLQVAAGELGIPVRTFTAAELDSVTVPTPAVRTKAAVGTAGVAEAAAVLAAGGGVLLHTKKVHCGITVAVARPDPGQALGSVVG</sequence>
<keyword evidence="3" id="KW-1185">Reference proteome</keyword>
<dbReference type="RefSeq" id="WP_097247498.1">
    <property type="nucleotide sequence ID" value="NZ_OBEG01000006.1"/>
</dbReference>
<name>A0A285LUW1_9NOCA</name>
<evidence type="ECO:0000313" key="2">
    <source>
        <dbReference type="EMBL" id="SNY88665.1"/>
    </source>
</evidence>
<dbReference type="InterPro" id="IPR036518">
    <property type="entry name" value="CobE/GbiG_C_sf"/>
</dbReference>
<dbReference type="PANTHER" id="PTHR37477:SF1">
    <property type="entry name" value="COBALT-PRECORRIN-5A HYDROLASE"/>
    <property type="match status" value="1"/>
</dbReference>
<dbReference type="GO" id="GO:0009236">
    <property type="term" value="P:cobalamin biosynthetic process"/>
    <property type="evidence" value="ECO:0007669"/>
    <property type="project" value="InterPro"/>
</dbReference>
<protein>
    <submittedName>
        <fullName evidence="2">Cobalt-precorrin 5A hydrolase</fullName>
    </submittedName>
</protein>
<dbReference type="Pfam" id="PF01890">
    <property type="entry name" value="CbiG_C"/>
    <property type="match status" value="1"/>
</dbReference>
<feature type="domain" description="CobE/GbiG C-terminal" evidence="1">
    <location>
        <begin position="11"/>
        <end position="122"/>
    </location>
</feature>
<keyword evidence="2" id="KW-0378">Hydrolase</keyword>
<dbReference type="Proteomes" id="UP000219565">
    <property type="component" value="Unassembled WGS sequence"/>
</dbReference>
<dbReference type="InterPro" id="IPR052553">
    <property type="entry name" value="CbiG_hydrolase"/>
</dbReference>